<gene>
    <name evidence="1" type="ORF">RV14_GL000925</name>
</gene>
<dbReference type="AlphaFoldDB" id="A0A1L8WRN4"/>
<evidence type="ECO:0000313" key="2">
    <source>
        <dbReference type="Proteomes" id="UP000182152"/>
    </source>
</evidence>
<organism evidence="1 2">
    <name type="scientific">Enterococcus ratti</name>
    <dbReference type="NCBI Taxonomy" id="150033"/>
    <lineage>
        <taxon>Bacteria</taxon>
        <taxon>Bacillati</taxon>
        <taxon>Bacillota</taxon>
        <taxon>Bacilli</taxon>
        <taxon>Lactobacillales</taxon>
        <taxon>Enterococcaceae</taxon>
        <taxon>Enterococcus</taxon>
    </lineage>
</organism>
<keyword evidence="2" id="KW-1185">Reference proteome</keyword>
<reference evidence="1 2" key="1">
    <citation type="submission" date="2014-12" db="EMBL/GenBank/DDBJ databases">
        <title>Draft genome sequences of 29 type strains of Enterococci.</title>
        <authorList>
            <person name="Zhong Z."/>
            <person name="Sun Z."/>
            <person name="Liu W."/>
            <person name="Zhang W."/>
            <person name="Zhang H."/>
        </authorList>
    </citation>
    <scope>NUCLEOTIDE SEQUENCE [LARGE SCALE GENOMIC DNA]</scope>
    <source>
        <strain evidence="1 2">DSM 15687</strain>
    </source>
</reference>
<dbReference type="RefSeq" id="WP_245785428.1">
    <property type="nucleotide sequence ID" value="NZ_JXLB01000002.1"/>
</dbReference>
<accession>A0A1L8WRN4</accession>
<protein>
    <submittedName>
        <fullName evidence="1">Uncharacterized protein</fullName>
    </submittedName>
</protein>
<dbReference type="EMBL" id="JXLB01000002">
    <property type="protein sequence ID" value="OJG83691.1"/>
    <property type="molecule type" value="Genomic_DNA"/>
</dbReference>
<comment type="caution">
    <text evidence="1">The sequence shown here is derived from an EMBL/GenBank/DDBJ whole genome shotgun (WGS) entry which is preliminary data.</text>
</comment>
<dbReference type="STRING" id="150033.RV14_GL000925"/>
<name>A0A1L8WRN4_9ENTE</name>
<sequence>MDDLIVKSLVGHAETSEITQNVYGHVNPKVQKETVKHLDDYRQKTSKQS</sequence>
<evidence type="ECO:0000313" key="1">
    <source>
        <dbReference type="EMBL" id="OJG83691.1"/>
    </source>
</evidence>
<dbReference type="Proteomes" id="UP000182152">
    <property type="component" value="Unassembled WGS sequence"/>
</dbReference>
<proteinExistence type="predicted"/>